<dbReference type="EMBL" id="RCWN01000001">
    <property type="protein sequence ID" value="RLQ89413.1"/>
    <property type="molecule type" value="Genomic_DNA"/>
</dbReference>
<accession>A0A3L7JFH0</accession>
<dbReference type="Proteomes" id="UP000281094">
    <property type="component" value="Unassembled WGS sequence"/>
</dbReference>
<evidence type="ECO:0008006" key="4">
    <source>
        <dbReference type="Google" id="ProtNLM"/>
    </source>
</evidence>
<name>A0A3L7JFH0_9HYPH</name>
<protein>
    <recommendedName>
        <fullName evidence="4">Phage portal protein</fullName>
    </recommendedName>
</protein>
<dbReference type="AlphaFoldDB" id="A0A3L7JFH0"/>
<evidence type="ECO:0000256" key="1">
    <source>
        <dbReference type="SAM" id="SignalP"/>
    </source>
</evidence>
<proteinExistence type="predicted"/>
<reference evidence="2 3" key="1">
    <citation type="submission" date="2018-10" db="EMBL/GenBank/DDBJ databases">
        <title>Notoacmeibacter sp. M2BS9Y-3-1, whole genome shotgun sequence.</title>
        <authorList>
            <person name="Tuo L."/>
        </authorList>
    </citation>
    <scope>NUCLEOTIDE SEQUENCE [LARGE SCALE GENOMIC DNA]</scope>
    <source>
        <strain evidence="2 3">M2BS9Y-3-1</strain>
    </source>
</reference>
<sequence length="149" mass="16747">MFRHIVATAALSFLATFGPSVAQAADMLGYYEENQDCADDRVLNQVSKQIDYQTRNVPGVPDLGILDYYAIHQNDFIPEARKRPIARRYCEASAALSNGETRTVWYLIEYDQGFAGAFGDNVEACMQGFDEWNVYDEACRVVRSGLGRN</sequence>
<comment type="caution">
    <text evidence="2">The sequence shown here is derived from an EMBL/GenBank/DDBJ whole genome shotgun (WGS) entry which is preliminary data.</text>
</comment>
<dbReference type="RefSeq" id="WP_121646378.1">
    <property type="nucleotide sequence ID" value="NZ_RCWN01000001.1"/>
</dbReference>
<feature type="chain" id="PRO_5018263193" description="Phage portal protein" evidence="1">
    <location>
        <begin position="25"/>
        <end position="149"/>
    </location>
</feature>
<gene>
    <name evidence="2" type="ORF">D8780_05020</name>
</gene>
<keyword evidence="1" id="KW-0732">Signal</keyword>
<organism evidence="2 3">
    <name type="scientific">Notoacmeibacter ruber</name>
    <dbReference type="NCBI Taxonomy" id="2670375"/>
    <lineage>
        <taxon>Bacteria</taxon>
        <taxon>Pseudomonadati</taxon>
        <taxon>Pseudomonadota</taxon>
        <taxon>Alphaproteobacteria</taxon>
        <taxon>Hyphomicrobiales</taxon>
        <taxon>Notoacmeibacteraceae</taxon>
        <taxon>Notoacmeibacter</taxon>
    </lineage>
</organism>
<keyword evidence="3" id="KW-1185">Reference proteome</keyword>
<evidence type="ECO:0000313" key="2">
    <source>
        <dbReference type="EMBL" id="RLQ89413.1"/>
    </source>
</evidence>
<evidence type="ECO:0000313" key="3">
    <source>
        <dbReference type="Proteomes" id="UP000281094"/>
    </source>
</evidence>
<feature type="signal peptide" evidence="1">
    <location>
        <begin position="1"/>
        <end position="24"/>
    </location>
</feature>